<accession>A0A8D8QDW0</accession>
<dbReference type="EMBL" id="HBUF01071828">
    <property type="protein sequence ID" value="CAG6629790.1"/>
    <property type="molecule type" value="Transcribed_RNA"/>
</dbReference>
<proteinExistence type="predicted"/>
<reference evidence="1" key="1">
    <citation type="submission" date="2021-05" db="EMBL/GenBank/DDBJ databases">
        <authorList>
            <person name="Alioto T."/>
            <person name="Alioto T."/>
            <person name="Gomez Garrido J."/>
        </authorList>
    </citation>
    <scope>NUCLEOTIDE SEQUENCE</scope>
</reference>
<evidence type="ECO:0000313" key="1">
    <source>
        <dbReference type="EMBL" id="CAG6629797.1"/>
    </source>
</evidence>
<dbReference type="EMBL" id="HBUF01071827">
    <property type="protein sequence ID" value="CAG6629786.1"/>
    <property type="molecule type" value="Transcribed_RNA"/>
</dbReference>
<dbReference type="EMBL" id="HBUF01071830">
    <property type="protein sequence ID" value="CAG6629797.1"/>
    <property type="molecule type" value="Transcribed_RNA"/>
</dbReference>
<dbReference type="AlphaFoldDB" id="A0A8D8QDW0"/>
<name>A0A8D8QDW0_9HEMI</name>
<protein>
    <submittedName>
        <fullName evidence="1">Uncharacterized protein</fullName>
    </submittedName>
</protein>
<organism evidence="1">
    <name type="scientific">Cacopsylla melanoneura</name>
    <dbReference type="NCBI Taxonomy" id="428564"/>
    <lineage>
        <taxon>Eukaryota</taxon>
        <taxon>Metazoa</taxon>
        <taxon>Ecdysozoa</taxon>
        <taxon>Arthropoda</taxon>
        <taxon>Hexapoda</taxon>
        <taxon>Insecta</taxon>
        <taxon>Pterygota</taxon>
        <taxon>Neoptera</taxon>
        <taxon>Paraneoptera</taxon>
        <taxon>Hemiptera</taxon>
        <taxon>Sternorrhyncha</taxon>
        <taxon>Psylloidea</taxon>
        <taxon>Psyllidae</taxon>
        <taxon>Psyllinae</taxon>
        <taxon>Cacopsylla</taxon>
    </lineage>
</organism>
<sequence>MAITPRHVHYVCGIILTDEEITCSKWRQFTPVLGSMPISVSQRILYRGTCSGVLAHVLNNLPECAYHRPVATGEVHDLSFSVPEIFPHGRSGKRMLVHKVRTLNTAVIKRMIDQSHVRIVFVFDFVEIGHLFRVVERPIVFGVQSEQFGSVSDLFDDGSVFVRDQFDIIRGTRVLSQELGYVVVREEE</sequence>